<evidence type="ECO:0000313" key="7">
    <source>
        <dbReference type="Proteomes" id="UP000065641"/>
    </source>
</evidence>
<feature type="transmembrane region" description="Helical" evidence="4">
    <location>
        <begin position="145"/>
        <end position="169"/>
    </location>
</feature>
<proteinExistence type="predicted"/>
<protein>
    <recommendedName>
        <fullName evidence="5">HTH araC/xylS-type domain-containing protein</fullName>
    </recommendedName>
</protein>
<dbReference type="PATRIC" id="fig|1249552.3.peg.1102"/>
<reference evidence="6 7" key="1">
    <citation type="submission" date="2015-11" db="EMBL/GenBank/DDBJ databases">
        <authorList>
            <person name="Zhang Y."/>
            <person name="Guo Z."/>
        </authorList>
    </citation>
    <scope>NUCLEOTIDE SEQUENCE [LARGE SCALE GENOMIC DNA]</scope>
    <source>
        <strain evidence="6 7">KCTC 32221</strain>
    </source>
</reference>
<accession>A0A0S2KCE4</accession>
<evidence type="ECO:0000256" key="3">
    <source>
        <dbReference type="ARBA" id="ARBA00023163"/>
    </source>
</evidence>
<feature type="domain" description="HTH araC/xylS-type" evidence="5">
    <location>
        <begin position="287"/>
        <end position="392"/>
    </location>
</feature>
<dbReference type="GO" id="GO:0003700">
    <property type="term" value="F:DNA-binding transcription factor activity"/>
    <property type="evidence" value="ECO:0007669"/>
    <property type="project" value="InterPro"/>
</dbReference>
<dbReference type="STRING" id="1249552.PS2015_1096"/>
<keyword evidence="3" id="KW-0804">Transcription</keyword>
<feature type="transmembrane region" description="Helical" evidence="4">
    <location>
        <begin position="34"/>
        <end position="54"/>
    </location>
</feature>
<evidence type="ECO:0000256" key="4">
    <source>
        <dbReference type="SAM" id="Phobius"/>
    </source>
</evidence>
<name>A0A0S2KCE4_9GAMM</name>
<dbReference type="Proteomes" id="UP000065641">
    <property type="component" value="Chromosome"/>
</dbReference>
<dbReference type="GO" id="GO:0009893">
    <property type="term" value="P:positive regulation of metabolic process"/>
    <property type="evidence" value="ECO:0007669"/>
    <property type="project" value="UniProtKB-ARBA"/>
</dbReference>
<dbReference type="RefSeq" id="WP_058021270.1">
    <property type="nucleotide sequence ID" value="NZ_CP013189.1"/>
</dbReference>
<feature type="transmembrane region" description="Helical" evidence="4">
    <location>
        <begin position="103"/>
        <end position="121"/>
    </location>
</feature>
<keyword evidence="4" id="KW-0472">Membrane</keyword>
<dbReference type="InterPro" id="IPR009057">
    <property type="entry name" value="Homeodomain-like_sf"/>
</dbReference>
<dbReference type="PANTHER" id="PTHR43280">
    <property type="entry name" value="ARAC-FAMILY TRANSCRIPTIONAL REGULATOR"/>
    <property type="match status" value="1"/>
</dbReference>
<gene>
    <name evidence="6" type="ORF">PS2015_1096</name>
</gene>
<dbReference type="PROSITE" id="PS00041">
    <property type="entry name" value="HTH_ARAC_FAMILY_1"/>
    <property type="match status" value="1"/>
</dbReference>
<feature type="transmembrane region" description="Helical" evidence="4">
    <location>
        <begin position="197"/>
        <end position="217"/>
    </location>
</feature>
<organism evidence="6 7">
    <name type="scientific">Pseudohongiella spirulinae</name>
    <dbReference type="NCBI Taxonomy" id="1249552"/>
    <lineage>
        <taxon>Bacteria</taxon>
        <taxon>Pseudomonadati</taxon>
        <taxon>Pseudomonadota</taxon>
        <taxon>Gammaproteobacteria</taxon>
        <taxon>Pseudomonadales</taxon>
        <taxon>Pseudohongiellaceae</taxon>
        <taxon>Pseudohongiella</taxon>
    </lineage>
</organism>
<keyword evidence="4" id="KW-0812">Transmembrane</keyword>
<dbReference type="SMART" id="SM00342">
    <property type="entry name" value="HTH_ARAC"/>
    <property type="match status" value="1"/>
</dbReference>
<evidence type="ECO:0000259" key="5">
    <source>
        <dbReference type="PROSITE" id="PS01124"/>
    </source>
</evidence>
<keyword evidence="4" id="KW-1133">Transmembrane helix</keyword>
<evidence type="ECO:0000313" key="6">
    <source>
        <dbReference type="EMBL" id="ALO45758.1"/>
    </source>
</evidence>
<dbReference type="InterPro" id="IPR020449">
    <property type="entry name" value="Tscrpt_reg_AraC-type_HTH"/>
</dbReference>
<keyword evidence="2" id="KW-0238">DNA-binding</keyword>
<dbReference type="KEGG" id="pspi:PS2015_1096"/>
<dbReference type="Pfam" id="PF12833">
    <property type="entry name" value="HTH_18"/>
    <property type="match status" value="1"/>
</dbReference>
<feature type="transmembrane region" description="Helical" evidence="4">
    <location>
        <begin position="229"/>
        <end position="248"/>
    </location>
</feature>
<sequence length="393" mass="44107">MSDSAVAYFLTSSSLAIIGFSVHLLLLRSAKQPVYLPLAGCLSAVAVLICQPVVKELAPGLQTYILLLALPALYLIPPCFWLYVQGITSSARWRPERAHLKHFTPAGLGLFIVICALLLPGELRDAMLVEEDISALTSTPDMLRFIVYGLLIITFMMVLGWVVQAGFYVHSVFRRLHSYRTQLRELFASTEAREGRWILWLMLAVGGVWLLTAGILLYGNLVAPVQTDIVIRDLVILIMVWSVAIWGLRQKPGFEEVYQGDKEAQEVLKSITDVKYQRSALNQQLAESIVTKLNHAMEHDRLFLDASLSLPRLARHISRSANHISQTLNETMGVNFFDYVNRYRVNAAKEQLQNTDDTVLDIAMNVGFNAKSSFYTAFKKETGITPNQFRKAS</sequence>
<feature type="transmembrane region" description="Helical" evidence="4">
    <location>
        <begin position="60"/>
        <end position="83"/>
    </location>
</feature>
<dbReference type="AlphaFoldDB" id="A0A0S2KCE4"/>
<evidence type="ECO:0000256" key="2">
    <source>
        <dbReference type="ARBA" id="ARBA00023125"/>
    </source>
</evidence>
<dbReference type="EMBL" id="CP013189">
    <property type="protein sequence ID" value="ALO45758.1"/>
    <property type="molecule type" value="Genomic_DNA"/>
</dbReference>
<dbReference type="PANTHER" id="PTHR43280:SF29">
    <property type="entry name" value="ARAC-FAMILY TRANSCRIPTIONAL REGULATOR"/>
    <property type="match status" value="1"/>
</dbReference>
<keyword evidence="7" id="KW-1185">Reference proteome</keyword>
<evidence type="ECO:0000256" key="1">
    <source>
        <dbReference type="ARBA" id="ARBA00023015"/>
    </source>
</evidence>
<dbReference type="InterPro" id="IPR018062">
    <property type="entry name" value="HTH_AraC-typ_CS"/>
</dbReference>
<dbReference type="OrthoDB" id="345413at2"/>
<dbReference type="SUPFAM" id="SSF46689">
    <property type="entry name" value="Homeodomain-like"/>
    <property type="match status" value="1"/>
</dbReference>
<dbReference type="PRINTS" id="PR00032">
    <property type="entry name" value="HTHARAC"/>
</dbReference>
<keyword evidence="1" id="KW-0805">Transcription regulation</keyword>
<feature type="transmembrane region" description="Helical" evidence="4">
    <location>
        <begin position="6"/>
        <end position="27"/>
    </location>
</feature>
<dbReference type="Gene3D" id="1.10.10.60">
    <property type="entry name" value="Homeodomain-like"/>
    <property type="match status" value="2"/>
</dbReference>
<dbReference type="GO" id="GO:0043565">
    <property type="term" value="F:sequence-specific DNA binding"/>
    <property type="evidence" value="ECO:0007669"/>
    <property type="project" value="InterPro"/>
</dbReference>
<dbReference type="InterPro" id="IPR018060">
    <property type="entry name" value="HTH_AraC"/>
</dbReference>
<dbReference type="PROSITE" id="PS01124">
    <property type="entry name" value="HTH_ARAC_FAMILY_2"/>
    <property type="match status" value="1"/>
</dbReference>